<gene>
    <name evidence="2" type="ORF">ACE1CA_28640</name>
</gene>
<organism evidence="2 3">
    <name type="scientific">Floridaenema evergladense BLCC-F167</name>
    <dbReference type="NCBI Taxonomy" id="3153639"/>
    <lineage>
        <taxon>Bacteria</taxon>
        <taxon>Bacillati</taxon>
        <taxon>Cyanobacteriota</taxon>
        <taxon>Cyanophyceae</taxon>
        <taxon>Oscillatoriophycideae</taxon>
        <taxon>Aerosakkonematales</taxon>
        <taxon>Aerosakkonemataceae</taxon>
        <taxon>Floridanema</taxon>
        <taxon>Floridanema evergladense</taxon>
    </lineage>
</organism>
<accession>A0ABV4WTP7</accession>
<protein>
    <submittedName>
        <fullName evidence="2">Uncharacterized protein</fullName>
    </submittedName>
</protein>
<dbReference type="RefSeq" id="WP_413280791.1">
    <property type="nucleotide sequence ID" value="NZ_JBHFNT010000250.1"/>
</dbReference>
<comment type="caution">
    <text evidence="2">The sequence shown here is derived from an EMBL/GenBank/DDBJ whole genome shotgun (WGS) entry which is preliminary data.</text>
</comment>
<keyword evidence="3" id="KW-1185">Reference proteome</keyword>
<dbReference type="Proteomes" id="UP001576780">
    <property type="component" value="Unassembled WGS sequence"/>
</dbReference>
<proteinExistence type="predicted"/>
<dbReference type="SUPFAM" id="SSF58113">
    <property type="entry name" value="Apolipoprotein A-I"/>
    <property type="match status" value="1"/>
</dbReference>
<evidence type="ECO:0000313" key="2">
    <source>
        <dbReference type="EMBL" id="MFB2838480.1"/>
    </source>
</evidence>
<keyword evidence="1" id="KW-0812">Transmembrane</keyword>
<dbReference type="Gene3D" id="1.20.120.20">
    <property type="entry name" value="Apolipoprotein"/>
    <property type="match status" value="1"/>
</dbReference>
<keyword evidence="1" id="KW-1133">Transmembrane helix</keyword>
<evidence type="ECO:0000256" key="1">
    <source>
        <dbReference type="SAM" id="Phobius"/>
    </source>
</evidence>
<sequence>MEILLLERLSQDWQKSKDFFGQKTGSTIDSITAFSEQTKDSLSQTTEQAKEVIIQGTSKLLNNFSQETSQAVSTVTQATEKAKNSLSQATSHAVTSINETSKNAVGSIAQTAQKAKETISQTSVQAVDSIQQVTEQAKASLEETIQKTEGLSHTLTEGIEKGINSYVTDWMNHHVVLGWFFSHPLFAIALFPLSIVLIWGFFQAVGGLIVKGWMSVLLSPMLLVRSLLPKGNQSTANAINNRFSSPKLDSENPKQRFNTILQRLNEIKQEQDTLLQELAKMLETTDFNLKVK</sequence>
<name>A0ABV4WTP7_9CYAN</name>
<evidence type="ECO:0000313" key="3">
    <source>
        <dbReference type="Proteomes" id="UP001576780"/>
    </source>
</evidence>
<feature type="transmembrane region" description="Helical" evidence="1">
    <location>
        <begin position="176"/>
        <end position="202"/>
    </location>
</feature>
<dbReference type="EMBL" id="JBHFNT010000250">
    <property type="protein sequence ID" value="MFB2838480.1"/>
    <property type="molecule type" value="Genomic_DNA"/>
</dbReference>
<keyword evidence="1" id="KW-0472">Membrane</keyword>
<reference evidence="2 3" key="1">
    <citation type="submission" date="2024-09" db="EMBL/GenBank/DDBJ databases">
        <title>Floridaenema gen nov. (Aerosakkonemataceae, Aerosakkonematales ord. nov., Cyanobacteria) from benthic tropical and subtropical fresh waters, with the description of four new species.</title>
        <authorList>
            <person name="Moretto J.A."/>
            <person name="Berthold D.E."/>
            <person name="Lefler F.W."/>
            <person name="Huang I.-S."/>
            <person name="Laughinghouse H. IV."/>
        </authorList>
    </citation>
    <scope>NUCLEOTIDE SEQUENCE [LARGE SCALE GENOMIC DNA]</scope>
    <source>
        <strain evidence="2 3">BLCC-F167</strain>
    </source>
</reference>